<evidence type="ECO:0000256" key="3">
    <source>
        <dbReference type="ARBA" id="ARBA00022525"/>
    </source>
</evidence>
<evidence type="ECO:0000256" key="7">
    <source>
        <dbReference type="ARBA" id="ARBA00023098"/>
    </source>
</evidence>
<evidence type="ECO:0000256" key="6">
    <source>
        <dbReference type="ARBA" id="ARBA00022963"/>
    </source>
</evidence>
<keyword evidence="3" id="KW-0964">Secreted</keyword>
<evidence type="ECO:0000313" key="10">
    <source>
        <dbReference type="Proteomes" id="UP000245207"/>
    </source>
</evidence>
<comment type="caution">
    <text evidence="9">The sequence shown here is derived from an EMBL/GenBank/DDBJ whole genome shotgun (WGS) entry which is preliminary data.</text>
</comment>
<evidence type="ECO:0000256" key="5">
    <source>
        <dbReference type="ARBA" id="ARBA00022801"/>
    </source>
</evidence>
<dbReference type="InterPro" id="IPR051238">
    <property type="entry name" value="GDSL_esterase/lipase"/>
</dbReference>
<dbReference type="PANTHER" id="PTHR45650:SF9">
    <property type="entry name" value="SGNH HYDROLASE-TYPE ESTERASE DOMAIN-CONTAINING PROTEIN"/>
    <property type="match status" value="1"/>
</dbReference>
<dbReference type="STRING" id="35608.A0A2U1NZZ8"/>
<feature type="signal peptide" evidence="8">
    <location>
        <begin position="1"/>
        <end position="26"/>
    </location>
</feature>
<keyword evidence="5" id="KW-0378">Hydrolase</keyword>
<dbReference type="GO" id="GO:0016788">
    <property type="term" value="F:hydrolase activity, acting on ester bonds"/>
    <property type="evidence" value="ECO:0007669"/>
    <property type="project" value="InterPro"/>
</dbReference>
<accession>A0A2U1NZZ8</accession>
<organism evidence="9 10">
    <name type="scientific">Artemisia annua</name>
    <name type="common">Sweet wormwood</name>
    <dbReference type="NCBI Taxonomy" id="35608"/>
    <lineage>
        <taxon>Eukaryota</taxon>
        <taxon>Viridiplantae</taxon>
        <taxon>Streptophyta</taxon>
        <taxon>Embryophyta</taxon>
        <taxon>Tracheophyta</taxon>
        <taxon>Spermatophyta</taxon>
        <taxon>Magnoliopsida</taxon>
        <taxon>eudicotyledons</taxon>
        <taxon>Gunneridae</taxon>
        <taxon>Pentapetalae</taxon>
        <taxon>asterids</taxon>
        <taxon>campanulids</taxon>
        <taxon>Asterales</taxon>
        <taxon>Asteraceae</taxon>
        <taxon>Asteroideae</taxon>
        <taxon>Anthemideae</taxon>
        <taxon>Artemisiinae</taxon>
        <taxon>Artemisia</taxon>
    </lineage>
</organism>
<keyword evidence="6" id="KW-0442">Lipid degradation</keyword>
<evidence type="ECO:0000256" key="8">
    <source>
        <dbReference type="SAM" id="SignalP"/>
    </source>
</evidence>
<gene>
    <name evidence="9" type="ORF">CTI12_AA105170</name>
</gene>
<dbReference type="Gene3D" id="3.40.50.1110">
    <property type="entry name" value="SGNH hydrolase"/>
    <property type="match status" value="1"/>
</dbReference>
<reference evidence="9 10" key="1">
    <citation type="journal article" date="2018" name="Mol. Plant">
        <title>The genome of Artemisia annua provides insight into the evolution of Asteraceae family and artemisinin biosynthesis.</title>
        <authorList>
            <person name="Shen Q."/>
            <person name="Zhang L."/>
            <person name="Liao Z."/>
            <person name="Wang S."/>
            <person name="Yan T."/>
            <person name="Shi P."/>
            <person name="Liu M."/>
            <person name="Fu X."/>
            <person name="Pan Q."/>
            <person name="Wang Y."/>
            <person name="Lv Z."/>
            <person name="Lu X."/>
            <person name="Zhang F."/>
            <person name="Jiang W."/>
            <person name="Ma Y."/>
            <person name="Chen M."/>
            <person name="Hao X."/>
            <person name="Li L."/>
            <person name="Tang Y."/>
            <person name="Lv G."/>
            <person name="Zhou Y."/>
            <person name="Sun X."/>
            <person name="Brodelius P.E."/>
            <person name="Rose J.K.C."/>
            <person name="Tang K."/>
        </authorList>
    </citation>
    <scope>NUCLEOTIDE SEQUENCE [LARGE SCALE GENOMIC DNA]</scope>
    <source>
        <strain evidence="10">cv. Huhao1</strain>
        <tissue evidence="9">Leaf</tissue>
    </source>
</reference>
<dbReference type="EMBL" id="PKPP01001904">
    <property type="protein sequence ID" value="PWA79058.1"/>
    <property type="molecule type" value="Genomic_DNA"/>
</dbReference>
<feature type="chain" id="PRO_5015451400" evidence="8">
    <location>
        <begin position="27"/>
        <end position="328"/>
    </location>
</feature>
<dbReference type="AlphaFoldDB" id="A0A2U1NZZ8"/>
<dbReference type="PANTHER" id="PTHR45650">
    <property type="entry name" value="GDSL-LIKE LIPASE/ACYLHYDROLASE-RELATED"/>
    <property type="match status" value="1"/>
</dbReference>
<evidence type="ECO:0000313" key="9">
    <source>
        <dbReference type="EMBL" id="PWA79058.1"/>
    </source>
</evidence>
<evidence type="ECO:0000256" key="4">
    <source>
        <dbReference type="ARBA" id="ARBA00022729"/>
    </source>
</evidence>
<dbReference type="GO" id="GO:0016042">
    <property type="term" value="P:lipid catabolic process"/>
    <property type="evidence" value="ECO:0007669"/>
    <property type="project" value="UniProtKB-KW"/>
</dbReference>
<evidence type="ECO:0000256" key="2">
    <source>
        <dbReference type="ARBA" id="ARBA00008668"/>
    </source>
</evidence>
<dbReference type="GO" id="GO:0005576">
    <property type="term" value="C:extracellular region"/>
    <property type="evidence" value="ECO:0007669"/>
    <property type="project" value="UniProtKB-SubCell"/>
</dbReference>
<protein>
    <submittedName>
        <fullName evidence="9">Lipase, GDSL</fullName>
    </submittedName>
</protein>
<dbReference type="OrthoDB" id="1600564at2759"/>
<sequence>MSYEIKLLFTVLVVVGLMQLQTLVVAEPQVPCYFIFRDALVDSGNNNKLVTAGKANYLPYGIDFPQGVTGRFTNGRTIADIIGQFLGFPNFIPPYALATDQQISTGVNYGSAYAGIRQETGRTEGERVTFDMQLQNHEAVISRLSRLQQNNTFTQDYLKTCIYLVNIGSDDYINNYLMPNNYPTSHIYTTGQYAAVLTQQYSQQLTKDCRVWFGFDRCAPTEITRFSTDGKTCVESINSAVGLFNDRLKPVVDMLNSEVLPNVACCQVRAFDGQCIPNSVPCPVRALSLWYDGFHPTETVNTIFATRSYSALSAMDASPYDISHLARL</sequence>
<evidence type="ECO:0000256" key="1">
    <source>
        <dbReference type="ARBA" id="ARBA00004613"/>
    </source>
</evidence>
<comment type="similarity">
    <text evidence="2">Belongs to the 'GDSL' lipolytic enzyme family.</text>
</comment>
<keyword evidence="7" id="KW-0443">Lipid metabolism</keyword>
<dbReference type="Pfam" id="PF00657">
    <property type="entry name" value="Lipase_GDSL"/>
    <property type="match status" value="1"/>
</dbReference>
<comment type="subcellular location">
    <subcellularLocation>
        <location evidence="1">Secreted</location>
    </subcellularLocation>
</comment>
<dbReference type="Proteomes" id="UP000245207">
    <property type="component" value="Unassembled WGS sequence"/>
</dbReference>
<keyword evidence="10" id="KW-1185">Reference proteome</keyword>
<keyword evidence="4 8" id="KW-0732">Signal</keyword>
<name>A0A2U1NZZ8_ARTAN</name>
<dbReference type="InterPro" id="IPR036514">
    <property type="entry name" value="SGNH_hydro_sf"/>
</dbReference>
<dbReference type="InterPro" id="IPR001087">
    <property type="entry name" value="GDSL"/>
</dbReference>
<proteinExistence type="inferred from homology"/>